<comment type="caution">
    <text evidence="10">The sequence shown here is derived from an EMBL/GenBank/DDBJ whole genome shotgun (WGS) entry which is preliminary data.</text>
</comment>
<keyword evidence="4 6" id="KW-0949">S-adenosyl-L-methionine</keyword>
<feature type="binding site" evidence="6">
    <location>
        <position position="190"/>
    </location>
    <ligand>
        <name>S-adenosyl-L-methionine</name>
        <dbReference type="ChEBI" id="CHEBI:59789"/>
    </ligand>
</feature>
<comment type="similarity">
    <text evidence="6 7">Belongs to the class I-like SAM-binding methyltransferase superfamily. rRNA adenine N(6)-methyltransferase family.</text>
</comment>
<evidence type="ECO:0000256" key="3">
    <source>
        <dbReference type="ARBA" id="ARBA00022679"/>
    </source>
</evidence>
<dbReference type="PANTHER" id="PTHR11727">
    <property type="entry name" value="DIMETHYLADENOSINE TRANSFERASE"/>
    <property type="match status" value="1"/>
</dbReference>
<dbReference type="InterPro" id="IPR020596">
    <property type="entry name" value="rRNA_Ade_Mease_Trfase_CS"/>
</dbReference>
<dbReference type="NCBIfam" id="TIGR00755">
    <property type="entry name" value="ksgA"/>
    <property type="match status" value="1"/>
</dbReference>
<keyword evidence="11" id="KW-1185">Reference proteome</keyword>
<dbReference type="Proteomes" id="UP001293254">
    <property type="component" value="Unassembled WGS sequence"/>
</dbReference>
<keyword evidence="5 6" id="KW-0694">RNA-binding</keyword>
<dbReference type="SUPFAM" id="SSF53335">
    <property type="entry name" value="S-adenosyl-L-methionine-dependent methyltransferases"/>
    <property type="match status" value="1"/>
</dbReference>
<dbReference type="FunFam" id="1.10.8.100:FF:000001">
    <property type="entry name" value="Ribosomal RNA small subunit methyltransferase A"/>
    <property type="match status" value="1"/>
</dbReference>
<dbReference type="InterPro" id="IPR001737">
    <property type="entry name" value="KsgA/Erm"/>
</dbReference>
<dbReference type="InterPro" id="IPR020598">
    <property type="entry name" value="rRNA_Ade_methylase_Trfase_N"/>
</dbReference>
<dbReference type="PROSITE" id="PS01131">
    <property type="entry name" value="RRNA_A_DIMETH"/>
    <property type="match status" value="1"/>
</dbReference>
<dbReference type="GO" id="GO:0000179">
    <property type="term" value="F:rRNA (adenine-N6,N6-)-dimethyltransferase activity"/>
    <property type="evidence" value="ECO:0007669"/>
    <property type="project" value="UniProtKB-UniRule"/>
</dbReference>
<evidence type="ECO:0000256" key="7">
    <source>
        <dbReference type="RuleBase" id="RU362106"/>
    </source>
</evidence>
<dbReference type="CDD" id="cd02440">
    <property type="entry name" value="AdoMet_MTases"/>
    <property type="match status" value="1"/>
</dbReference>
<dbReference type="PROSITE" id="PS51689">
    <property type="entry name" value="SAM_RNA_A_N6_MT"/>
    <property type="match status" value="1"/>
</dbReference>
<sequence>MRMSSLLHSVPPSLLFPHVSSTSTSPPPHDGLAATATGKLPNATLRVQASTTSKRKPRRQEDDYHSTLKALNSKGRFPRKSLGQHYMLNGSVNEELVAAANVKEGDIVLEIGPGTGSLTNVLVNAGATVLAIEKDPHMAALVRERFAGLDRVKVVEEDFTRSHIHSHMSSILPSKSPPDGNSCSAKVVANIPFNISTDVVKQLLPMGDIFSEVILLLQDEAALRLADSSLRSSEYRPINIFVNFYSDPEYLLKVSRTNFFPQPKVDAAVVAFKLKQTVDYPRVSSIKSFFSMVNSAFNGKRKMMRKSLQHMCPSPDIEAALCAAGLPPTSRPEELTLQDFVMLHNLIVKT</sequence>
<organism evidence="10 11">
    <name type="scientific">Sesamum alatum</name>
    <dbReference type="NCBI Taxonomy" id="300844"/>
    <lineage>
        <taxon>Eukaryota</taxon>
        <taxon>Viridiplantae</taxon>
        <taxon>Streptophyta</taxon>
        <taxon>Embryophyta</taxon>
        <taxon>Tracheophyta</taxon>
        <taxon>Spermatophyta</taxon>
        <taxon>Magnoliopsida</taxon>
        <taxon>eudicotyledons</taxon>
        <taxon>Gunneridae</taxon>
        <taxon>Pentapetalae</taxon>
        <taxon>asterids</taxon>
        <taxon>lamiids</taxon>
        <taxon>Lamiales</taxon>
        <taxon>Pedaliaceae</taxon>
        <taxon>Sesamum</taxon>
    </lineage>
</organism>
<keyword evidence="2 6" id="KW-0489">Methyltransferase</keyword>
<proteinExistence type="inferred from homology"/>
<evidence type="ECO:0000256" key="5">
    <source>
        <dbReference type="ARBA" id="ARBA00022884"/>
    </source>
</evidence>
<dbReference type="Gene3D" id="3.40.50.150">
    <property type="entry name" value="Vaccinia Virus protein VP39"/>
    <property type="match status" value="1"/>
</dbReference>
<feature type="binding site" evidence="6">
    <location>
        <position position="158"/>
    </location>
    <ligand>
        <name>S-adenosyl-L-methionine</name>
        <dbReference type="ChEBI" id="CHEBI:59789"/>
    </ligand>
</feature>
<reference evidence="10" key="1">
    <citation type="submission" date="2020-06" db="EMBL/GenBank/DDBJ databases">
        <authorList>
            <person name="Li T."/>
            <person name="Hu X."/>
            <person name="Zhang T."/>
            <person name="Song X."/>
            <person name="Zhang H."/>
            <person name="Dai N."/>
            <person name="Sheng W."/>
            <person name="Hou X."/>
            <person name="Wei L."/>
        </authorList>
    </citation>
    <scope>NUCLEOTIDE SEQUENCE</scope>
    <source>
        <strain evidence="10">3651</strain>
        <tissue evidence="10">Leaf</tissue>
    </source>
</reference>
<evidence type="ECO:0000259" key="9">
    <source>
        <dbReference type="SMART" id="SM00650"/>
    </source>
</evidence>
<dbReference type="InterPro" id="IPR011530">
    <property type="entry name" value="rRNA_adenine_dimethylase"/>
</dbReference>
<gene>
    <name evidence="10" type="ORF">Salat_2282800</name>
</gene>
<keyword evidence="1 7" id="KW-0698">rRNA processing</keyword>
<name>A0AAE2CE36_9LAMI</name>
<dbReference type="InterPro" id="IPR023165">
    <property type="entry name" value="rRNA_Ade_diMease-like_C"/>
</dbReference>
<feature type="binding site" evidence="6">
    <location>
        <position position="112"/>
    </location>
    <ligand>
        <name>S-adenosyl-L-methionine</name>
        <dbReference type="ChEBI" id="CHEBI:59789"/>
    </ligand>
</feature>
<feature type="domain" description="Ribosomal RNA adenine methylase transferase N-terminal" evidence="9">
    <location>
        <begin position="92"/>
        <end position="276"/>
    </location>
</feature>
<feature type="binding site" evidence="6">
    <location>
        <position position="133"/>
    </location>
    <ligand>
        <name>S-adenosyl-L-methionine</name>
        <dbReference type="ChEBI" id="CHEBI:59789"/>
    </ligand>
</feature>
<dbReference type="AlphaFoldDB" id="A0AAE2CE36"/>
<evidence type="ECO:0000313" key="11">
    <source>
        <dbReference type="Proteomes" id="UP001293254"/>
    </source>
</evidence>
<evidence type="ECO:0000256" key="8">
    <source>
        <dbReference type="SAM" id="MobiDB-lite"/>
    </source>
</evidence>
<evidence type="ECO:0000256" key="4">
    <source>
        <dbReference type="ARBA" id="ARBA00022691"/>
    </source>
</evidence>
<dbReference type="FunFam" id="3.40.50.150:FF:000265">
    <property type="entry name" value="rRNA adenine N(6)-methyltransferase"/>
    <property type="match status" value="1"/>
</dbReference>
<evidence type="ECO:0000256" key="2">
    <source>
        <dbReference type="ARBA" id="ARBA00022603"/>
    </source>
</evidence>
<feature type="binding site" evidence="6">
    <location>
        <position position="85"/>
    </location>
    <ligand>
        <name>S-adenosyl-L-methionine</name>
        <dbReference type="ChEBI" id="CHEBI:59789"/>
    </ligand>
</feature>
<evidence type="ECO:0000256" key="1">
    <source>
        <dbReference type="ARBA" id="ARBA00022552"/>
    </source>
</evidence>
<dbReference type="Gene3D" id="1.10.8.100">
    <property type="entry name" value="Ribosomal RNA adenine dimethylase-like, domain 2"/>
    <property type="match status" value="1"/>
</dbReference>
<dbReference type="EC" id="2.1.1.-" evidence="7"/>
<reference evidence="10" key="2">
    <citation type="journal article" date="2024" name="Plant">
        <title>Genomic evolution and insights into agronomic trait innovations of Sesamum species.</title>
        <authorList>
            <person name="Miao H."/>
            <person name="Wang L."/>
            <person name="Qu L."/>
            <person name="Liu H."/>
            <person name="Sun Y."/>
            <person name="Le M."/>
            <person name="Wang Q."/>
            <person name="Wei S."/>
            <person name="Zheng Y."/>
            <person name="Lin W."/>
            <person name="Duan Y."/>
            <person name="Cao H."/>
            <person name="Xiong S."/>
            <person name="Wang X."/>
            <person name="Wei L."/>
            <person name="Li C."/>
            <person name="Ma Q."/>
            <person name="Ju M."/>
            <person name="Zhao R."/>
            <person name="Li G."/>
            <person name="Mu C."/>
            <person name="Tian Q."/>
            <person name="Mei H."/>
            <person name="Zhang T."/>
            <person name="Gao T."/>
            <person name="Zhang H."/>
        </authorList>
    </citation>
    <scope>NUCLEOTIDE SEQUENCE</scope>
    <source>
        <strain evidence="10">3651</strain>
    </source>
</reference>
<evidence type="ECO:0000313" key="10">
    <source>
        <dbReference type="EMBL" id="KAK4418700.1"/>
    </source>
</evidence>
<protein>
    <recommendedName>
        <fullName evidence="7">rRNA adenine N(6)-methyltransferase</fullName>
        <ecNumber evidence="7">2.1.1.-</ecNumber>
    </recommendedName>
</protein>
<dbReference type="PANTHER" id="PTHR11727:SF27">
    <property type="entry name" value="RIBOSOMAL RNA SMALL SUBUNIT METHYLTRANSFERASE, CHLOROPLASTIC"/>
    <property type="match status" value="1"/>
</dbReference>
<dbReference type="InterPro" id="IPR029063">
    <property type="entry name" value="SAM-dependent_MTases_sf"/>
</dbReference>
<dbReference type="EMBL" id="JACGWO010000009">
    <property type="protein sequence ID" value="KAK4418700.1"/>
    <property type="molecule type" value="Genomic_DNA"/>
</dbReference>
<feature type="region of interest" description="Disordered" evidence="8">
    <location>
        <begin position="18"/>
        <end position="42"/>
    </location>
</feature>
<evidence type="ECO:0000256" key="6">
    <source>
        <dbReference type="PROSITE-ProRule" id="PRU01026"/>
    </source>
</evidence>
<feature type="binding site" evidence="6">
    <location>
        <position position="87"/>
    </location>
    <ligand>
        <name>S-adenosyl-L-methionine</name>
        <dbReference type="ChEBI" id="CHEBI:59789"/>
    </ligand>
</feature>
<keyword evidence="3 6" id="KW-0808">Transferase</keyword>
<dbReference type="GO" id="GO:0003723">
    <property type="term" value="F:RNA binding"/>
    <property type="evidence" value="ECO:0007669"/>
    <property type="project" value="UniProtKB-UniRule"/>
</dbReference>
<dbReference type="SMART" id="SM00650">
    <property type="entry name" value="rADc"/>
    <property type="match status" value="1"/>
</dbReference>
<dbReference type="Pfam" id="PF00398">
    <property type="entry name" value="RrnaAD"/>
    <property type="match status" value="1"/>
</dbReference>
<accession>A0AAE2CE36</accession>